<dbReference type="PANTHER" id="PTHR45641:SF19">
    <property type="entry name" value="NEPHROCYSTIN-3"/>
    <property type="match status" value="1"/>
</dbReference>
<feature type="repeat" description="TPR" evidence="3">
    <location>
        <begin position="1350"/>
        <end position="1383"/>
    </location>
</feature>
<dbReference type="SUPFAM" id="SSF48452">
    <property type="entry name" value="TPR-like"/>
    <property type="match status" value="10"/>
</dbReference>
<evidence type="ECO:0000256" key="4">
    <source>
        <dbReference type="SAM" id="MobiDB-lite"/>
    </source>
</evidence>
<dbReference type="Pfam" id="PF13424">
    <property type="entry name" value="TPR_12"/>
    <property type="match status" value="8"/>
</dbReference>
<evidence type="ECO:0000259" key="5">
    <source>
        <dbReference type="Pfam" id="PF12862"/>
    </source>
</evidence>
<dbReference type="eggNOG" id="KOG1840">
    <property type="taxonomic scope" value="Eukaryota"/>
</dbReference>
<evidence type="ECO:0000313" key="7">
    <source>
        <dbReference type="Proteomes" id="UP000266841"/>
    </source>
</evidence>
<sequence>MNSLLSWAAGGSRSVGEEVEEETASGDEFSGSASRRDRDDPRPGSSDDDDDHHDDEHDEPAVLASRRVVMESADEIVVDGFEEQEAEAALSEESANEETEISKDTDSAVPVAAAANAALEAEELVTSNTRCSREDSLLQTGDSTNDDTTRVVNESLLAKNAGENTGDEDNAERQDAKPDTTAEGVDEETKEIETEKISADAKLMDLLLGDGDGSNAGEVDDEPEDLFPRARDFLADLNDDITLMDAAATIVSGFNNDESGAMVNIDDSRTISSHKTSGTRVQPISAAFRSAMELKEESELRNKRHPHQSIFDILDRNFKDLGDSGNSLRGLQISYKEVKLCFVAFVTVFSLPSEPVFAQETLNEPSAGENGSDDESIHSASYESGATAHADEKEGARLSVPVSVAFALWSKILHLPTHSKGENQGPLSYIRSTLVLLGVLDLASIDKDRDDVSAPSIPGRPDKKTIDCLIIHDSIHKQYGEYLAFGDHDASFQSVVNKNSRPWNEAVSRAARSLGFNEFTLKMLPTNTMRSARFQDTFDLLNDMTFVRKRTRVLGPIGTCKAHVGDMDELLSLIEKQTCRSNNTILEEELDERQGLMGAYEQVLKYCMHEVDDLTKKSTAGVDEEAVLSKSEGLRVTDVGIALHLLGASLGGYGFFDLEMRYYEDALRLKKLAPGGSRSLSASDTLHSMGFSLDNAGKTGRSLECYDQALEIRLECLGEDDLRVAETLHNKGALLCEEDRANESMECLEEALRIREWHHGEEHETCADTMQWMGNLLRKHGDPNEALEYFKFALSIKQKRLGSDDIDVANTLFNTAVLLDDIGKYELSLVAYKEALRIRQLVLGKMSQEVADTLFCIGNVATVLEKETDALGNYTDAIDILESLIRDATGSQQKNIDDTMLFISNPKSCSVELSTNYEKLTQCLEEALPLTKLVMGSDHPSVYDLLVRMGDSYMKLNDYDNAIGSLMGALRARRGDNPGSGDDEEVACLLQKKGEAVSGTWKTVLFHLNINIPRKGIAHLYKKEVARAKKTFDEALQIRRRIPSTSSIQQASSTYCLGASYYYSNDYSHALLLFQECLKVYIKESGEDSPIVAQTLYWTGKQYAKLGKPGKALEFLLSALRILKKDKAATDYFVVVSLLHSIGLVYEQDAVSSPEMALKCYAEAIGLIHSKLQPENRQCAKSLIAAHEASGMLCKKQKETDQAIEHLEKAHGLLESSDDKSRLASVSDTLGMLYESKGQEDLASAKKHYSNAYSLYEKHVGRDKLATSDCAFRLAGVLKLLQSSLALDFYKESLRVRRLNVHQDDERAGEILYFVGTILIKDKSFKLAVDALEESLAIGKSLLGDCRQVADTYHQLGKAYHEMDQSEKALILYKECVRINKAEGATDSLYRASLSLAKCAASCSQFQLAIDSYNNCLVAMQADESALDDKSALVLEKMGDINLLHLKKFEDAAKSFIDAMEIRRRHETEESFEDDVYANQILHLVLQAAKSFTLSNDNESALMYYNEHIDLLDKYFPDEEDLLADSLLELGNVLSAKASDDEAIEKLSDCLDIKLNLHGHDSADVSDVRYSLAKCHAKCGQNDRAAQLFGEALRCYEAEGNYQGVCNVYVAIGQMKSSDMNSPDRSAALESYESALKARRQIAIAHDGESALLLYEYSTLLCQEGNFDAASTHIEEALKIQKRLSGLKDPLVAKILLTKARINAKQVPPKHEIALVCLEQVLFIQGSFQEDCTSLDVGLCHSLMGDVYLGQGENKKAIDSFNESIKIYLSIDSEDSVVCAAVYNDLGMAYGRAKEFDKAIESLIQALRIRKMKLGNESLEYGQSVYSLALIHVDMEKFNQALNCLNEAVRVFEQYDDEESDQLIQAIELKGDCSFEVGDFAASAASFQGCIEALIPADDDSGKSYDRERVARLNCKLGHSYSKIDEYEQAFDSYSQSVKDYVKSSGADDLKVADVMYDIGILLVEQDKDALVSKALVCFGEVVRIYKEKGRRIHAKVADSLVQKSKILIEQSDHDEASPLLEDALEVYRELLGNDSTEVGQVMMLRGKLHDECDNQDDAYRDFKEALRIFQKCLGEDDVHVSLALFNLGTIDARKKEHAKAIEQCKEALKIRVKRGDQDRDVADSAFNIATIYDDWGDSDQAFQYYSQCLKLYRELAGDMDTSVGNCYYKLGSIHWARGDVELSMSNFLDALRIFEQEDDTDGDVLITLFGGLARCYFRKEQFSVAMEWFLKHIRVLKIHRGEDCLEMAEPCFSVGLIYEKMDKFEEALNFMSKALMLFEKFHGKGSKDCQGCELQIAKVLLALEKYDESLAKFKCYLSQYHKDQSEETADVADAFHRMGQALQGLDKCDEARMFLKKALRASMKIHGNSSLQVAQVLVDLGNIMAKSGSSDEAIAVYDQSIAIFQKHPEDHDVDILASTYVSLAVLLDEKDDFEASLHSWKNALKLYSELVGSGSDEVAEILFKIGILYNHLQNYDRATSCFSESVRIVRNNGDDDEMVANALCHIAKNYARKRQFARGLEMSMEALRLKKQFCSAPEIASCLVDCGDILDGWGKPDQALRFLDEALRIYREQEDESHVTDVANCKRTLGCVYRQLGDSKTALDLLVGALAQHRAQGDDTLEVAGDLFEIGQVYDSFGDREKGLKCFEECLKIREEKLGSDHLDVMAAHKSIRKLQRHKDNSL</sequence>
<dbReference type="SMART" id="SM00028">
    <property type="entry name" value="TPR"/>
    <property type="match status" value="37"/>
</dbReference>
<evidence type="ECO:0000256" key="3">
    <source>
        <dbReference type="PROSITE-ProRule" id="PRU00339"/>
    </source>
</evidence>
<keyword evidence="7" id="KW-1185">Reference proteome</keyword>
<feature type="compositionally biased region" description="Basic and acidic residues" evidence="4">
    <location>
        <begin position="171"/>
        <end position="180"/>
    </location>
</feature>
<name>K0RQT3_THAOC</name>
<reference evidence="6 7" key="1">
    <citation type="journal article" date="2012" name="Genome Biol.">
        <title>Genome and low-iron response of an oceanic diatom adapted to chronic iron limitation.</title>
        <authorList>
            <person name="Lommer M."/>
            <person name="Specht M."/>
            <person name="Roy A.S."/>
            <person name="Kraemer L."/>
            <person name="Andreson R."/>
            <person name="Gutowska M.A."/>
            <person name="Wolf J."/>
            <person name="Bergner S.V."/>
            <person name="Schilhabel M.B."/>
            <person name="Klostermeier U.C."/>
            <person name="Beiko R.G."/>
            <person name="Rosenstiel P."/>
            <person name="Hippler M."/>
            <person name="Laroche J."/>
        </authorList>
    </citation>
    <scope>NUCLEOTIDE SEQUENCE [LARGE SCALE GENOMIC DNA]</scope>
    <source>
        <strain evidence="6 7">CCMP1005</strain>
    </source>
</reference>
<accession>K0RQT3</accession>
<keyword evidence="1" id="KW-0677">Repeat</keyword>
<dbReference type="Pfam" id="PF13181">
    <property type="entry name" value="TPR_8"/>
    <property type="match status" value="2"/>
</dbReference>
<dbReference type="EMBL" id="AGNL01032357">
    <property type="protein sequence ID" value="EJK56128.1"/>
    <property type="molecule type" value="Genomic_DNA"/>
</dbReference>
<dbReference type="OMA" id="CADTMQW"/>
<feature type="repeat" description="TPR" evidence="3">
    <location>
        <begin position="2460"/>
        <end position="2493"/>
    </location>
</feature>
<evidence type="ECO:0000313" key="6">
    <source>
        <dbReference type="EMBL" id="EJK56128.1"/>
    </source>
</evidence>
<feature type="repeat" description="TPR" evidence="3">
    <location>
        <begin position="767"/>
        <end position="800"/>
    </location>
</feature>
<dbReference type="Proteomes" id="UP000266841">
    <property type="component" value="Unassembled WGS sequence"/>
</dbReference>
<evidence type="ECO:0000256" key="2">
    <source>
        <dbReference type="ARBA" id="ARBA00022803"/>
    </source>
</evidence>
<protein>
    <recommendedName>
        <fullName evidence="5">Anaphase-promoting complex subunit 5 domain-containing protein</fullName>
    </recommendedName>
</protein>
<dbReference type="InterPro" id="IPR026000">
    <property type="entry name" value="Apc5_dom"/>
</dbReference>
<feature type="domain" description="Anaphase-promoting complex subunit 5" evidence="5">
    <location>
        <begin position="2463"/>
        <end position="2497"/>
    </location>
</feature>
<keyword evidence="2 3" id="KW-0802">TPR repeat</keyword>
<dbReference type="PANTHER" id="PTHR45641">
    <property type="entry name" value="TETRATRICOPEPTIDE REPEAT PROTEIN (AFU_ORTHOLOGUE AFUA_6G03870)"/>
    <property type="match status" value="1"/>
</dbReference>
<feature type="repeat" description="TPR" evidence="3">
    <location>
        <begin position="2625"/>
        <end position="2658"/>
    </location>
</feature>
<dbReference type="InterPro" id="IPR011990">
    <property type="entry name" value="TPR-like_helical_dom_sf"/>
</dbReference>
<dbReference type="PROSITE" id="PS50005">
    <property type="entry name" value="TPR"/>
    <property type="match status" value="8"/>
</dbReference>
<dbReference type="Pfam" id="PF13374">
    <property type="entry name" value="TPR_10"/>
    <property type="match status" value="2"/>
</dbReference>
<proteinExistence type="predicted"/>
<dbReference type="Gene3D" id="1.25.40.10">
    <property type="entry name" value="Tetratricopeptide repeat domain"/>
    <property type="match status" value="12"/>
</dbReference>
<feature type="repeat" description="TPR" evidence="3">
    <location>
        <begin position="2375"/>
        <end position="2408"/>
    </location>
</feature>
<feature type="region of interest" description="Disordered" evidence="4">
    <location>
        <begin position="81"/>
        <end position="108"/>
    </location>
</feature>
<organism evidence="6 7">
    <name type="scientific">Thalassiosira oceanica</name>
    <name type="common">Marine diatom</name>
    <dbReference type="NCBI Taxonomy" id="159749"/>
    <lineage>
        <taxon>Eukaryota</taxon>
        <taxon>Sar</taxon>
        <taxon>Stramenopiles</taxon>
        <taxon>Ochrophyta</taxon>
        <taxon>Bacillariophyta</taxon>
        <taxon>Coscinodiscophyceae</taxon>
        <taxon>Thalassiosirophycidae</taxon>
        <taxon>Thalassiosirales</taxon>
        <taxon>Thalassiosiraceae</taxon>
        <taxon>Thalassiosira</taxon>
    </lineage>
</organism>
<dbReference type="InterPro" id="IPR019734">
    <property type="entry name" value="TPR_rpt"/>
</dbReference>
<feature type="repeat" description="TPR" evidence="3">
    <location>
        <begin position="2249"/>
        <end position="2282"/>
    </location>
</feature>
<feature type="repeat" description="TPR" evidence="3">
    <location>
        <begin position="1780"/>
        <end position="1813"/>
    </location>
</feature>
<feature type="region of interest" description="Disordered" evidence="4">
    <location>
        <begin position="126"/>
        <end position="192"/>
    </location>
</feature>
<comment type="caution">
    <text evidence="6">The sequence shown here is derived from an EMBL/GenBank/DDBJ whole genome shotgun (WGS) entry which is preliminary data.</text>
</comment>
<feature type="compositionally biased region" description="Acidic residues" evidence="4">
    <location>
        <begin position="46"/>
        <end position="58"/>
    </location>
</feature>
<feature type="region of interest" description="Disordered" evidence="4">
    <location>
        <begin position="1"/>
        <end position="67"/>
    </location>
</feature>
<evidence type="ECO:0000256" key="1">
    <source>
        <dbReference type="ARBA" id="ARBA00022737"/>
    </source>
</evidence>
<gene>
    <name evidence="6" type="ORF">THAOC_24046</name>
</gene>
<feature type="repeat" description="TPR" evidence="3">
    <location>
        <begin position="1051"/>
        <end position="1084"/>
    </location>
</feature>
<dbReference type="OrthoDB" id="45863at2759"/>
<dbReference type="Pfam" id="PF12862">
    <property type="entry name" value="ANAPC5"/>
    <property type="match status" value="1"/>
</dbReference>